<evidence type="ECO:0000256" key="2">
    <source>
        <dbReference type="ARBA" id="ARBA00022484"/>
    </source>
</evidence>
<feature type="binding site" evidence="9">
    <location>
        <position position="295"/>
    </location>
    <ligand>
        <name>Mg(2+)</name>
        <dbReference type="ChEBI" id="CHEBI:18420"/>
        <label>2</label>
    </ligand>
</feature>
<dbReference type="Proteomes" id="UP000678424">
    <property type="component" value="Segment"/>
</dbReference>
<keyword evidence="6" id="KW-0693">Viral RNA replication</keyword>
<organism evidence="11 12">
    <name type="scientific">ssRNA phage SRR7976301_7</name>
    <dbReference type="NCBI Taxonomy" id="2786668"/>
    <lineage>
        <taxon>Viruses</taxon>
        <taxon>Riboviria</taxon>
        <taxon>Orthornavirae</taxon>
        <taxon>Lenarviricota</taxon>
        <taxon>Leviviricetes</taxon>
        <taxon>Norzivirales</taxon>
        <taxon>Fiersviridae</taxon>
        <taxon>Chahsmivirus</taxon>
        <taxon>Chahsmivirus lutadaptatum</taxon>
    </lineage>
</organism>
<sequence>MHKQKLKAALGTFPRETFKKCFMSFAKSFYESIDSDVSRTCLAHLEKGEYDQLVNMEVDPDNYTNPQKFADDYQAVKLLSKYKDFTHVNLKPEEAARKSFMEYEAQCAVTNKRFLELSDDPSKWDPTMRFYFQKARRKISDVLGKVDLQRLDGSFGWGPGATTSASGRHTSAYVKFTRRLDVTSNCLAIGHACINGRPSWVRTQLQIDDESTIVYLTKDAFNVVRGNKIVFVDKNAKTKRTIAIEPHMNSYIQKGFGLEMRRKLLRRAGIDLRNQSRNQQLARQGSITGLLCTMDLKGASDTIAKLLVKYLLPYTWFALLDMCRSKQGFLDGTWLNYEKFSSMGNGFTFELESLIFWALVSSVCESLPIDQSLPISVYGDDLIFPSAAYEKVEQVLAFAGFSVNNQKSFSSGPFRESCGRDYFLGHAVRPIFLKEIPSNAERVFKLANSVRRYSHSRNLNCGCDRRFRTVWLGLVQYVPASLRYLKIPEGYGDGGLVVDFDEARPSRARNGWEGFEYKSLVRKPVKHRKMDWTSGLTTALSVVDGQKSTVFHWGLHSPDWTETMPSDGFHSLRRSTVPKVARCHARAWHDLGAWQ</sequence>
<dbReference type="RefSeq" id="YP_010769221.1">
    <property type="nucleotide sequence ID" value="NC_073911.1"/>
</dbReference>
<dbReference type="SUPFAM" id="SSF56672">
    <property type="entry name" value="DNA/RNA polymerases"/>
    <property type="match status" value="1"/>
</dbReference>
<evidence type="ECO:0000313" key="12">
    <source>
        <dbReference type="Proteomes" id="UP000678424"/>
    </source>
</evidence>
<evidence type="ECO:0000259" key="10">
    <source>
        <dbReference type="PROSITE" id="PS50522"/>
    </source>
</evidence>
<keyword evidence="9" id="KW-0460">Magnesium</keyword>
<dbReference type="InterPro" id="IPR005093">
    <property type="entry name" value="RNArep_beta"/>
</dbReference>
<dbReference type="GO" id="GO:0000166">
    <property type="term" value="F:nucleotide binding"/>
    <property type="evidence" value="ECO:0007669"/>
    <property type="project" value="UniProtKB-KW"/>
</dbReference>
<keyword evidence="12" id="KW-1185">Reference proteome</keyword>
<dbReference type="InterPro" id="IPR007096">
    <property type="entry name" value="RNA-dir_Rpol_cat_phage"/>
</dbReference>
<dbReference type="EC" id="2.7.7.48" evidence="1"/>
<evidence type="ECO:0000256" key="6">
    <source>
        <dbReference type="ARBA" id="ARBA00022953"/>
    </source>
</evidence>
<dbReference type="GO" id="GO:0046872">
    <property type="term" value="F:metal ion binding"/>
    <property type="evidence" value="ECO:0007669"/>
    <property type="project" value="UniProtKB-KW"/>
</dbReference>
<reference evidence="11" key="1">
    <citation type="submission" date="2020-09" db="EMBL/GenBank/DDBJ databases">
        <title>Leviviricetes taxonomy.</title>
        <authorList>
            <person name="Stockdale S.R."/>
            <person name="Callanan J."/>
            <person name="Adriaenssens E.M."/>
            <person name="Kuhn J.H."/>
            <person name="Rumnieks J."/>
            <person name="Shkoporov A."/>
            <person name="Draper L.A."/>
            <person name="Ross P."/>
            <person name="Hill C."/>
        </authorList>
    </citation>
    <scope>NUCLEOTIDE SEQUENCE</scope>
</reference>
<dbReference type="GO" id="GO:0003968">
    <property type="term" value="F:RNA-directed RNA polymerase activity"/>
    <property type="evidence" value="ECO:0007669"/>
    <property type="project" value="UniProtKB-KW"/>
</dbReference>
<dbReference type="KEGG" id="vg:80398173"/>
<keyword evidence="4" id="KW-0548">Nucleotidyltransferase</keyword>
<accession>A0A8S5L4P6</accession>
<evidence type="ECO:0000256" key="5">
    <source>
        <dbReference type="ARBA" id="ARBA00022741"/>
    </source>
</evidence>
<comment type="catalytic activity">
    <reaction evidence="8">
        <text>RNA(n) + a ribonucleoside 5'-triphosphate = RNA(n+1) + diphosphate</text>
        <dbReference type="Rhea" id="RHEA:21248"/>
        <dbReference type="Rhea" id="RHEA-COMP:14527"/>
        <dbReference type="Rhea" id="RHEA-COMP:17342"/>
        <dbReference type="ChEBI" id="CHEBI:33019"/>
        <dbReference type="ChEBI" id="CHEBI:61557"/>
        <dbReference type="ChEBI" id="CHEBI:140395"/>
        <dbReference type="EC" id="2.7.7.48"/>
    </reaction>
</comment>
<dbReference type="EMBL" id="BK014174">
    <property type="protein sequence ID" value="DAD52678.1"/>
    <property type="molecule type" value="Genomic_RNA"/>
</dbReference>
<feature type="binding site" evidence="9">
    <location>
        <position position="381"/>
    </location>
    <ligand>
        <name>Mg(2+)</name>
        <dbReference type="ChEBI" id="CHEBI:18420"/>
        <label>2</label>
    </ligand>
</feature>
<name>A0A8S5L4P6_9VIRU</name>
<evidence type="ECO:0000256" key="9">
    <source>
        <dbReference type="PIRSR" id="PIRSR605093-1"/>
    </source>
</evidence>
<dbReference type="GeneID" id="80398173"/>
<protein>
    <recommendedName>
        <fullName evidence="1">RNA-directed RNA polymerase</fullName>
        <ecNumber evidence="1">2.7.7.48</ecNumber>
    </recommendedName>
    <alternativeName>
        <fullName evidence="7">RNA replicase beta chain</fullName>
    </alternativeName>
</protein>
<keyword evidence="2 11" id="KW-0696">RNA-directed RNA polymerase</keyword>
<dbReference type="PROSITE" id="PS50522">
    <property type="entry name" value="RDRP_PHAGE"/>
    <property type="match status" value="1"/>
</dbReference>
<evidence type="ECO:0000256" key="8">
    <source>
        <dbReference type="ARBA" id="ARBA00048744"/>
    </source>
</evidence>
<dbReference type="GO" id="GO:0039694">
    <property type="term" value="P:viral RNA genome replication"/>
    <property type="evidence" value="ECO:0007669"/>
    <property type="project" value="InterPro"/>
</dbReference>
<dbReference type="Pfam" id="PF03431">
    <property type="entry name" value="RNA_replicase_B"/>
    <property type="match status" value="1"/>
</dbReference>
<feature type="binding site" evidence="9">
    <location>
        <position position="380"/>
    </location>
    <ligand>
        <name>Mg(2+)</name>
        <dbReference type="ChEBI" id="CHEBI:18420"/>
        <label>2</label>
    </ligand>
</feature>
<evidence type="ECO:0000256" key="7">
    <source>
        <dbReference type="ARBA" id="ARBA00030248"/>
    </source>
</evidence>
<evidence type="ECO:0000256" key="1">
    <source>
        <dbReference type="ARBA" id="ARBA00012494"/>
    </source>
</evidence>
<evidence type="ECO:0000313" key="11">
    <source>
        <dbReference type="EMBL" id="DAD52678.1"/>
    </source>
</evidence>
<gene>
    <name evidence="11" type="primary">SRR7976301_7_4</name>
</gene>
<dbReference type="InterPro" id="IPR043502">
    <property type="entry name" value="DNA/RNA_pol_sf"/>
</dbReference>
<comment type="cofactor">
    <cofactor evidence="9">
        <name>Mg(2+)</name>
        <dbReference type="ChEBI" id="CHEBI:18420"/>
    </cofactor>
    <text evidence="9">Binds 2 Mg(2+) per subunit.</text>
</comment>
<proteinExistence type="predicted"/>
<keyword evidence="5" id="KW-0547">Nucleotide-binding</keyword>
<keyword evidence="9" id="KW-0479">Metal-binding</keyword>
<keyword evidence="3" id="KW-0808">Transferase</keyword>
<evidence type="ECO:0000256" key="4">
    <source>
        <dbReference type="ARBA" id="ARBA00022695"/>
    </source>
</evidence>
<feature type="domain" description="RdRp catalytic" evidence="10">
    <location>
        <begin position="280"/>
        <end position="412"/>
    </location>
</feature>
<evidence type="ECO:0000256" key="3">
    <source>
        <dbReference type="ARBA" id="ARBA00022679"/>
    </source>
</evidence>